<keyword evidence="3" id="KW-1185">Reference proteome</keyword>
<proteinExistence type="predicted"/>
<keyword evidence="1" id="KW-0732">Signal</keyword>
<organism evidence="2 3">
    <name type="scientific">Methylobacterium frigidaeris</name>
    <dbReference type="NCBI Taxonomy" id="2038277"/>
    <lineage>
        <taxon>Bacteria</taxon>
        <taxon>Pseudomonadati</taxon>
        <taxon>Pseudomonadota</taxon>
        <taxon>Alphaproteobacteria</taxon>
        <taxon>Hyphomicrobiales</taxon>
        <taxon>Methylobacteriaceae</taxon>
        <taxon>Methylobacterium</taxon>
    </lineage>
</organism>
<comment type="caution">
    <text evidence="2">The sequence shown here is derived from an EMBL/GenBank/DDBJ whole genome shotgun (WGS) entry which is preliminary data.</text>
</comment>
<feature type="chain" id="PRO_5041464711" description="3',5'-cyclic-nucleotide phosphodiesterase" evidence="1">
    <location>
        <begin position="40"/>
        <end position="95"/>
    </location>
</feature>
<sequence>MSLPPPTLCKASTDMMLRPMSLALLTAGSLMVLAGPALAQRDDPNLKKYCTGDYMTYCGNLPPDSPEVDRCFEKNMKKISVNCKKAIDYYEQTHK</sequence>
<dbReference type="Proteomes" id="UP001055286">
    <property type="component" value="Unassembled WGS sequence"/>
</dbReference>
<evidence type="ECO:0008006" key="4">
    <source>
        <dbReference type="Google" id="ProtNLM"/>
    </source>
</evidence>
<feature type="signal peptide" evidence="1">
    <location>
        <begin position="1"/>
        <end position="39"/>
    </location>
</feature>
<reference evidence="2" key="1">
    <citation type="journal article" date="2016" name="Front. Microbiol.">
        <title>Genome Sequence of the Piezophilic, Mesophilic Sulfate-Reducing Bacterium Desulfovibrio indicus J2T.</title>
        <authorList>
            <person name="Cao J."/>
            <person name="Maignien L."/>
            <person name="Shao Z."/>
            <person name="Alain K."/>
            <person name="Jebbar M."/>
        </authorList>
    </citation>
    <scope>NUCLEOTIDE SEQUENCE</scope>
    <source>
        <strain evidence="2">JCM 32048</strain>
    </source>
</reference>
<dbReference type="EMBL" id="BPQJ01000001">
    <property type="protein sequence ID" value="GJD59958.1"/>
    <property type="molecule type" value="Genomic_DNA"/>
</dbReference>
<protein>
    <recommendedName>
        <fullName evidence="4">3',5'-cyclic-nucleotide phosphodiesterase</fullName>
    </recommendedName>
</protein>
<name>A0AA37H5C6_9HYPH</name>
<gene>
    <name evidence="2" type="ORF">MPEAHAMD_0089</name>
</gene>
<reference evidence="2" key="2">
    <citation type="submission" date="2021-08" db="EMBL/GenBank/DDBJ databases">
        <authorList>
            <person name="Tani A."/>
            <person name="Ola A."/>
            <person name="Ogura Y."/>
            <person name="Katsura K."/>
            <person name="Hayashi T."/>
        </authorList>
    </citation>
    <scope>NUCLEOTIDE SEQUENCE</scope>
    <source>
        <strain evidence="2">JCM 32048</strain>
    </source>
</reference>
<accession>A0AA37H5C6</accession>
<evidence type="ECO:0000313" key="3">
    <source>
        <dbReference type="Proteomes" id="UP001055286"/>
    </source>
</evidence>
<evidence type="ECO:0000313" key="2">
    <source>
        <dbReference type="EMBL" id="GJD59958.1"/>
    </source>
</evidence>
<evidence type="ECO:0000256" key="1">
    <source>
        <dbReference type="SAM" id="SignalP"/>
    </source>
</evidence>
<dbReference type="AlphaFoldDB" id="A0AA37H5C6"/>